<dbReference type="EMBL" id="KR029583">
    <property type="protein sequence ID" value="AKH46435.1"/>
    <property type="molecule type" value="Genomic_DNA"/>
</dbReference>
<reference evidence="2" key="1">
    <citation type="journal article" date="2015" name="Front. Microbiol.">
        <title>Combining genomic sequencing methods to explore viral diversity and reveal potential virus-host interactions.</title>
        <authorList>
            <person name="Chow C.E."/>
            <person name="Winget D.M."/>
            <person name="White R.A.III."/>
            <person name="Hallam S.J."/>
            <person name="Suttle C.A."/>
        </authorList>
    </citation>
    <scope>NUCLEOTIDE SEQUENCE</scope>
    <source>
        <strain evidence="2">Anoxic3_8</strain>
    </source>
</reference>
<evidence type="ECO:0000313" key="2">
    <source>
        <dbReference type="EMBL" id="AKH46435.1"/>
    </source>
</evidence>
<keyword evidence="1" id="KW-1133">Transmembrane helix</keyword>
<keyword evidence="1" id="KW-0472">Membrane</keyword>
<name>A0A0F7L3F9_9VIRU</name>
<feature type="transmembrane region" description="Helical" evidence="1">
    <location>
        <begin position="51"/>
        <end position="68"/>
    </location>
</feature>
<reference evidence="2" key="2">
    <citation type="submission" date="2015-03" db="EMBL/GenBank/DDBJ databases">
        <authorList>
            <person name="Chow C.-E.T."/>
            <person name="Winget D.M."/>
            <person name="White R.A.III."/>
            <person name="Hallam S.J."/>
            <person name="Suttle C.A."/>
        </authorList>
    </citation>
    <scope>NUCLEOTIDE SEQUENCE</scope>
    <source>
        <strain evidence="2">Anoxic3_8</strain>
    </source>
</reference>
<sequence length="77" mass="8999">MTLMVSYRDKCVRSLLQVRLSSLVRKMVVLLKKLLRLWVINMVIIREKGRTSGLLIMMTLIGILMRWVQVMLGPMPK</sequence>
<keyword evidence="1" id="KW-0812">Transmembrane</keyword>
<accession>A0A0F7L3F9</accession>
<proteinExistence type="predicted"/>
<organism evidence="2">
    <name type="scientific">uncultured marine virus</name>
    <dbReference type="NCBI Taxonomy" id="186617"/>
    <lineage>
        <taxon>Viruses</taxon>
        <taxon>environmental samples</taxon>
    </lineage>
</organism>
<evidence type="ECO:0000256" key="1">
    <source>
        <dbReference type="SAM" id="Phobius"/>
    </source>
</evidence>
<protein>
    <submittedName>
        <fullName evidence="2">Uncharacterized protein</fullName>
    </submittedName>
</protein>